<keyword evidence="3" id="KW-1185">Reference proteome</keyword>
<organism evidence="2 3">
    <name type="scientific">Eumeta variegata</name>
    <name type="common">Bagworm moth</name>
    <name type="synonym">Eumeta japonica</name>
    <dbReference type="NCBI Taxonomy" id="151549"/>
    <lineage>
        <taxon>Eukaryota</taxon>
        <taxon>Metazoa</taxon>
        <taxon>Ecdysozoa</taxon>
        <taxon>Arthropoda</taxon>
        <taxon>Hexapoda</taxon>
        <taxon>Insecta</taxon>
        <taxon>Pterygota</taxon>
        <taxon>Neoptera</taxon>
        <taxon>Endopterygota</taxon>
        <taxon>Lepidoptera</taxon>
        <taxon>Glossata</taxon>
        <taxon>Ditrysia</taxon>
        <taxon>Tineoidea</taxon>
        <taxon>Psychidae</taxon>
        <taxon>Oiketicinae</taxon>
        <taxon>Eumeta</taxon>
    </lineage>
</organism>
<feature type="compositionally biased region" description="Low complexity" evidence="1">
    <location>
        <begin position="162"/>
        <end position="176"/>
    </location>
</feature>
<feature type="region of interest" description="Disordered" evidence="1">
    <location>
        <begin position="115"/>
        <end position="176"/>
    </location>
</feature>
<dbReference type="EMBL" id="BGZK01000020">
    <property type="protein sequence ID" value="GBP05913.1"/>
    <property type="molecule type" value="Genomic_DNA"/>
</dbReference>
<evidence type="ECO:0000313" key="3">
    <source>
        <dbReference type="Proteomes" id="UP000299102"/>
    </source>
</evidence>
<comment type="caution">
    <text evidence="2">The sequence shown here is derived from an EMBL/GenBank/DDBJ whole genome shotgun (WGS) entry which is preliminary data.</text>
</comment>
<accession>A0A4C1SUJ9</accession>
<dbReference type="AlphaFoldDB" id="A0A4C1SUJ9"/>
<proteinExistence type="predicted"/>
<feature type="compositionally biased region" description="Basic and acidic residues" evidence="1">
    <location>
        <begin position="144"/>
        <end position="159"/>
    </location>
</feature>
<evidence type="ECO:0000256" key="1">
    <source>
        <dbReference type="SAM" id="MobiDB-lite"/>
    </source>
</evidence>
<feature type="region of interest" description="Disordered" evidence="1">
    <location>
        <begin position="34"/>
        <end position="53"/>
    </location>
</feature>
<sequence length="176" mass="18521">MNVSSLSPLPIVLMNVNEPAKFQREDRGTSICRGRAVDDRPAPTNATAPTCEPHESRIKKSHLGCASPEGRSEPGTSFGTCPEALRVRIVQAALPHRNALARLSRSLRWQRLKQTITNVSGGPGRRRGARARSGSGGGGPGGARRADGCGRHGDARRSMDTPAPLAAPPACAAAFN</sequence>
<dbReference type="Proteomes" id="UP000299102">
    <property type="component" value="Unassembled WGS sequence"/>
</dbReference>
<protein>
    <submittedName>
        <fullName evidence="2">Uncharacterized protein</fullName>
    </submittedName>
</protein>
<name>A0A4C1SUJ9_EUMVA</name>
<evidence type="ECO:0000313" key="2">
    <source>
        <dbReference type="EMBL" id="GBP05913.1"/>
    </source>
</evidence>
<reference evidence="2 3" key="1">
    <citation type="journal article" date="2019" name="Commun. Biol.">
        <title>The bagworm genome reveals a unique fibroin gene that provides high tensile strength.</title>
        <authorList>
            <person name="Kono N."/>
            <person name="Nakamura H."/>
            <person name="Ohtoshi R."/>
            <person name="Tomita M."/>
            <person name="Numata K."/>
            <person name="Arakawa K."/>
        </authorList>
    </citation>
    <scope>NUCLEOTIDE SEQUENCE [LARGE SCALE GENOMIC DNA]</scope>
</reference>
<gene>
    <name evidence="2" type="ORF">EVAR_3198_1</name>
</gene>